<dbReference type="EMBL" id="JDSS02000040">
    <property type="protein sequence ID" value="KFB66632.1"/>
    <property type="molecule type" value="Genomic_DNA"/>
</dbReference>
<dbReference type="InterPro" id="IPR053144">
    <property type="entry name" value="Acetyltransferase_Butenolide"/>
</dbReference>
<dbReference type="SUPFAM" id="SSF55729">
    <property type="entry name" value="Acyl-CoA N-acyltransferases (Nat)"/>
    <property type="match status" value="1"/>
</dbReference>
<dbReference type="InterPro" id="IPR000182">
    <property type="entry name" value="GNAT_dom"/>
</dbReference>
<organism evidence="2 3">
    <name type="scientific">Candidatus Accumulibacter vicinus</name>
    <dbReference type="NCBI Taxonomy" id="2954382"/>
    <lineage>
        <taxon>Bacteria</taxon>
        <taxon>Pseudomonadati</taxon>
        <taxon>Pseudomonadota</taxon>
        <taxon>Betaproteobacteria</taxon>
        <taxon>Candidatus Accumulibacter</taxon>
    </lineage>
</organism>
<feature type="domain" description="N-acetyltransferase" evidence="1">
    <location>
        <begin position="2"/>
        <end position="131"/>
    </location>
</feature>
<dbReference type="Proteomes" id="UP000019812">
    <property type="component" value="Unassembled WGS sequence"/>
</dbReference>
<reference evidence="2 3" key="1">
    <citation type="submission" date="2014-07" db="EMBL/GenBank/DDBJ databases">
        <title>Expanding our view of genomic diversity in Candidatus Accumulibacter clades.</title>
        <authorList>
            <person name="Skennerton C.T."/>
            <person name="Barr J.J."/>
            <person name="Slater F.R."/>
            <person name="Bond P.L."/>
            <person name="Tyson G.W."/>
        </authorList>
    </citation>
    <scope>NUCLEOTIDE SEQUENCE [LARGE SCALE GENOMIC DNA]</scope>
    <source>
        <strain evidence="3">SK-01</strain>
    </source>
</reference>
<dbReference type="GO" id="GO:0016747">
    <property type="term" value="F:acyltransferase activity, transferring groups other than amino-acyl groups"/>
    <property type="evidence" value="ECO:0007669"/>
    <property type="project" value="InterPro"/>
</dbReference>
<dbReference type="CDD" id="cd04301">
    <property type="entry name" value="NAT_SF"/>
    <property type="match status" value="1"/>
</dbReference>
<gene>
    <name evidence="2" type="ORF">CAPSK01_004045</name>
</gene>
<evidence type="ECO:0000259" key="1">
    <source>
        <dbReference type="PROSITE" id="PS51186"/>
    </source>
</evidence>
<dbReference type="Gene3D" id="3.40.630.30">
    <property type="match status" value="1"/>
</dbReference>
<comment type="caution">
    <text evidence="2">The sequence shown here is derived from an EMBL/GenBank/DDBJ whole genome shotgun (WGS) entry which is preliminary data.</text>
</comment>
<dbReference type="InterPro" id="IPR016181">
    <property type="entry name" value="Acyl_CoA_acyltransferase"/>
</dbReference>
<protein>
    <submittedName>
        <fullName evidence="2">Putative acetyltransferase</fullName>
    </submittedName>
</protein>
<proteinExistence type="predicted"/>
<dbReference type="PROSITE" id="PS51186">
    <property type="entry name" value="GNAT"/>
    <property type="match status" value="1"/>
</dbReference>
<dbReference type="Pfam" id="PF13673">
    <property type="entry name" value="Acetyltransf_10"/>
    <property type="match status" value="1"/>
</dbReference>
<accession>A0A084XVY8</accession>
<dbReference type="PANTHER" id="PTHR43233">
    <property type="entry name" value="FAMILY N-ACETYLTRANSFERASE, PUTATIVE (AFU_ORTHOLOGUE AFUA_6G03350)-RELATED"/>
    <property type="match status" value="1"/>
</dbReference>
<sequence>MIEYRHNFPLNPIDIVRVFDSSGITRPTNDIPRIARMFAASNLVISAWANGVLVGVCRALTDYSYCCYLSDLAVDQGFQKHGIGTELIRQVQSTVGDAVSLILLSAPSAMSYYPSVGFAKAENAFVIRRAK</sequence>
<name>A0A084XVY8_9PROT</name>
<evidence type="ECO:0000313" key="2">
    <source>
        <dbReference type="EMBL" id="KFB66632.1"/>
    </source>
</evidence>
<dbReference type="AlphaFoldDB" id="A0A084XVY8"/>
<dbReference type="PANTHER" id="PTHR43233:SF1">
    <property type="entry name" value="FAMILY N-ACETYLTRANSFERASE, PUTATIVE (AFU_ORTHOLOGUE AFUA_6G03350)-RELATED"/>
    <property type="match status" value="1"/>
</dbReference>
<dbReference type="STRING" id="1457154.CAPSK01_004045"/>
<keyword evidence="2" id="KW-0808">Transferase</keyword>
<evidence type="ECO:0000313" key="3">
    <source>
        <dbReference type="Proteomes" id="UP000019812"/>
    </source>
</evidence>